<name>A0ABS9J2D8_9FLAO</name>
<sequence length="311" mass="36160">MKKIFFSLIIISFLSCESESLKEDSISVESYSSKMKVFDSWVEFSETMQSLLKFQSDEEFLDWLSEQDYNSYYNIAFDPKSTELETTDNLSIELLAIFNESLKFKVGNEIINFKNNEFYSTNLLNNEEELSTNIQIIEFSEDGETIDKSLSDRTYLSTGETGRSYKDFTRQAYRKCSNNSLVLGKSSRPMRFYQQLKGLYFSGTMALYVETKLFFRNSKNDLSYAEKEERTYTYDIHGTVGINGGLYSNYQEVPININATVSCTRSKWNRFLIADTFTNGPKQWNINLNGTITHYINGDASYNKWYANCNW</sequence>
<comment type="caution">
    <text evidence="1">The sequence shown here is derived from an EMBL/GenBank/DDBJ whole genome shotgun (WGS) entry which is preliminary data.</text>
</comment>
<gene>
    <name evidence="1" type="ORF">JM658_06990</name>
</gene>
<evidence type="ECO:0000313" key="1">
    <source>
        <dbReference type="EMBL" id="MCF8714575.1"/>
    </source>
</evidence>
<keyword evidence="2" id="KW-1185">Reference proteome</keyword>
<accession>A0ABS9J2D8</accession>
<reference evidence="1 2" key="1">
    <citation type="submission" date="2021-01" db="EMBL/GenBank/DDBJ databases">
        <title>Genome sequencing of Joostella atrarenae M1-2 (= KCTC 23194).</title>
        <authorList>
            <person name="Zakaria M.R."/>
            <person name="Lam M.Q."/>
            <person name="Chong C.S."/>
        </authorList>
    </citation>
    <scope>NUCLEOTIDE SEQUENCE [LARGE SCALE GENOMIC DNA]</scope>
    <source>
        <strain evidence="1 2">M1-2</strain>
    </source>
</reference>
<protein>
    <submittedName>
        <fullName evidence="1">Uncharacterized protein</fullName>
    </submittedName>
</protein>
<organism evidence="1 2">
    <name type="scientific">Joostella atrarenae</name>
    <dbReference type="NCBI Taxonomy" id="679257"/>
    <lineage>
        <taxon>Bacteria</taxon>
        <taxon>Pseudomonadati</taxon>
        <taxon>Bacteroidota</taxon>
        <taxon>Flavobacteriia</taxon>
        <taxon>Flavobacteriales</taxon>
        <taxon>Flavobacteriaceae</taxon>
        <taxon>Joostella</taxon>
    </lineage>
</organism>
<evidence type="ECO:0000313" key="2">
    <source>
        <dbReference type="Proteomes" id="UP000829517"/>
    </source>
</evidence>
<dbReference type="RefSeq" id="WP_236958539.1">
    <property type="nucleotide sequence ID" value="NZ_JAETXX010000003.1"/>
</dbReference>
<dbReference type="EMBL" id="JAETXX010000003">
    <property type="protein sequence ID" value="MCF8714575.1"/>
    <property type="molecule type" value="Genomic_DNA"/>
</dbReference>
<dbReference type="Proteomes" id="UP000829517">
    <property type="component" value="Unassembled WGS sequence"/>
</dbReference>
<dbReference type="PROSITE" id="PS51257">
    <property type="entry name" value="PROKAR_LIPOPROTEIN"/>
    <property type="match status" value="1"/>
</dbReference>
<proteinExistence type="predicted"/>